<dbReference type="AlphaFoldDB" id="A0A1M4YXQ4"/>
<reference evidence="3 4" key="1">
    <citation type="submission" date="2016-11" db="EMBL/GenBank/DDBJ databases">
        <authorList>
            <person name="Jaros S."/>
            <person name="Januszkiewicz K."/>
            <person name="Wedrychowicz H."/>
        </authorList>
    </citation>
    <scope>NUCLEOTIDE SEQUENCE [LARGE SCALE GENOMIC DNA]</scope>
    <source>
        <strain evidence="3 4">DSM 44666</strain>
    </source>
</reference>
<gene>
    <name evidence="3" type="ORF">SAMN05444392_107200</name>
</gene>
<evidence type="ECO:0000256" key="2">
    <source>
        <dbReference type="ARBA" id="ARBA00023274"/>
    </source>
</evidence>
<organism evidence="3 4">
    <name type="scientific">Seinonella peptonophila</name>
    <dbReference type="NCBI Taxonomy" id="112248"/>
    <lineage>
        <taxon>Bacteria</taxon>
        <taxon>Bacillati</taxon>
        <taxon>Bacillota</taxon>
        <taxon>Bacilli</taxon>
        <taxon>Bacillales</taxon>
        <taxon>Thermoactinomycetaceae</taxon>
        <taxon>Seinonella</taxon>
    </lineage>
</organism>
<keyword evidence="1" id="KW-0689">Ribosomal protein</keyword>
<keyword evidence="2" id="KW-0687">Ribonucleoprotein</keyword>
<evidence type="ECO:0000256" key="1">
    <source>
        <dbReference type="ARBA" id="ARBA00022980"/>
    </source>
</evidence>
<dbReference type="STRING" id="112248.SAMN05444392_107200"/>
<protein>
    <recommendedName>
        <fullName evidence="5">Ribosomal protein L14E/L6E/L27E</fullName>
    </recommendedName>
</protein>
<dbReference type="InterPro" id="IPR014722">
    <property type="entry name" value="Rib_uL2_dom2"/>
</dbReference>
<dbReference type="GO" id="GO:0005840">
    <property type="term" value="C:ribosome"/>
    <property type="evidence" value="ECO:0007669"/>
    <property type="project" value="UniProtKB-KW"/>
</dbReference>
<dbReference type="CDD" id="cd06088">
    <property type="entry name" value="KOW_RPL14"/>
    <property type="match status" value="1"/>
</dbReference>
<dbReference type="InterPro" id="IPR041985">
    <property type="entry name" value="Ribosomal_eL14_KOW"/>
</dbReference>
<evidence type="ECO:0000313" key="3">
    <source>
        <dbReference type="EMBL" id="SHF10292.1"/>
    </source>
</evidence>
<dbReference type="RefSeq" id="WP_073155201.1">
    <property type="nucleotide sequence ID" value="NZ_FQVL01000007.1"/>
</dbReference>
<proteinExistence type="predicted"/>
<name>A0A1M4YXQ4_9BACL</name>
<dbReference type="InterPro" id="IPR008991">
    <property type="entry name" value="Translation_prot_SH3-like_sf"/>
</dbReference>
<dbReference type="GO" id="GO:1990904">
    <property type="term" value="C:ribonucleoprotein complex"/>
    <property type="evidence" value="ECO:0007669"/>
    <property type="project" value="UniProtKB-KW"/>
</dbReference>
<accession>A0A1M4YXQ4</accession>
<sequence>MFQEINRYHLGQVVQVIRGRESGTFAIIVGLETDRYLWLADGKRRKAMAPKRKNIRHVQPTKHVATEVAKRLTSNGQIDDAHLRYALNQFLQGSKGE</sequence>
<dbReference type="Proteomes" id="UP000184476">
    <property type="component" value="Unassembled WGS sequence"/>
</dbReference>
<evidence type="ECO:0000313" key="4">
    <source>
        <dbReference type="Proteomes" id="UP000184476"/>
    </source>
</evidence>
<dbReference type="SUPFAM" id="SSF50104">
    <property type="entry name" value="Translation proteins SH3-like domain"/>
    <property type="match status" value="1"/>
</dbReference>
<keyword evidence="4" id="KW-1185">Reference proteome</keyword>
<evidence type="ECO:0008006" key="5">
    <source>
        <dbReference type="Google" id="ProtNLM"/>
    </source>
</evidence>
<dbReference type="Gene3D" id="2.30.30.30">
    <property type="match status" value="1"/>
</dbReference>
<dbReference type="EMBL" id="FQVL01000007">
    <property type="protein sequence ID" value="SHF10292.1"/>
    <property type="molecule type" value="Genomic_DNA"/>
</dbReference>